<protein>
    <submittedName>
        <fullName evidence="1">Uncharacterized protein</fullName>
    </submittedName>
</protein>
<dbReference type="InterPro" id="IPR027417">
    <property type="entry name" value="P-loop_NTPase"/>
</dbReference>
<dbReference type="GO" id="GO:0005525">
    <property type="term" value="F:GTP binding"/>
    <property type="evidence" value="ECO:0007669"/>
    <property type="project" value="InterPro"/>
</dbReference>
<name>A0A6B2LYL8_9EUKA</name>
<sequence length="50" mass="5866">MSKEWGVPFFESSAMKRVNVEEVFFALVREFGFLKKDEGKKPKRRGCLLL</sequence>
<dbReference type="Pfam" id="PF00071">
    <property type="entry name" value="Ras"/>
    <property type="match status" value="1"/>
</dbReference>
<organism evidence="1">
    <name type="scientific">Arcella intermedia</name>
    <dbReference type="NCBI Taxonomy" id="1963864"/>
    <lineage>
        <taxon>Eukaryota</taxon>
        <taxon>Amoebozoa</taxon>
        <taxon>Tubulinea</taxon>
        <taxon>Elardia</taxon>
        <taxon>Arcellinida</taxon>
        <taxon>Sphaerothecina</taxon>
        <taxon>Arcellidae</taxon>
        <taxon>Arcella</taxon>
    </lineage>
</organism>
<dbReference type="Gene3D" id="3.40.50.300">
    <property type="entry name" value="P-loop containing nucleotide triphosphate hydrolases"/>
    <property type="match status" value="1"/>
</dbReference>
<dbReference type="InterPro" id="IPR001806">
    <property type="entry name" value="Small_GTPase"/>
</dbReference>
<dbReference type="EMBL" id="GIBP01012602">
    <property type="protein sequence ID" value="NDV41571.1"/>
    <property type="molecule type" value="Transcribed_RNA"/>
</dbReference>
<proteinExistence type="predicted"/>
<dbReference type="AlphaFoldDB" id="A0A6B2LYL8"/>
<dbReference type="SUPFAM" id="SSF52540">
    <property type="entry name" value="P-loop containing nucleoside triphosphate hydrolases"/>
    <property type="match status" value="1"/>
</dbReference>
<evidence type="ECO:0000313" key="1">
    <source>
        <dbReference type="EMBL" id="NDV41571.1"/>
    </source>
</evidence>
<accession>A0A6B2LYL8</accession>
<dbReference type="GO" id="GO:0003924">
    <property type="term" value="F:GTPase activity"/>
    <property type="evidence" value="ECO:0007669"/>
    <property type="project" value="InterPro"/>
</dbReference>
<reference evidence="1" key="1">
    <citation type="journal article" date="2020" name="J. Eukaryot. Microbiol.">
        <title>De novo Sequencing, Assembly and Annotation of the Transcriptome for the Free-Living Testate Amoeba Arcella intermedia.</title>
        <authorList>
            <person name="Ribeiro G.M."/>
            <person name="Porfirio-Sousa A.L."/>
            <person name="Maurer-Alcala X.X."/>
            <person name="Katz L.A."/>
            <person name="Lahr D.J.G."/>
        </authorList>
    </citation>
    <scope>NUCLEOTIDE SEQUENCE</scope>
</reference>